<dbReference type="InterPro" id="IPR006664">
    <property type="entry name" value="OMP_bac"/>
</dbReference>
<feature type="domain" description="OmpA-like" evidence="6">
    <location>
        <begin position="381"/>
        <end position="493"/>
    </location>
</feature>
<dbReference type="CDD" id="cd07185">
    <property type="entry name" value="OmpA_C-like"/>
    <property type="match status" value="1"/>
</dbReference>
<dbReference type="SUPFAM" id="SSF103088">
    <property type="entry name" value="OmpA-like"/>
    <property type="match status" value="1"/>
</dbReference>
<evidence type="ECO:0000256" key="5">
    <source>
        <dbReference type="SAM" id="Coils"/>
    </source>
</evidence>
<comment type="subcellular location">
    <subcellularLocation>
        <location evidence="1">Cell outer membrane</location>
    </subcellularLocation>
</comment>
<dbReference type="InterPro" id="IPR050330">
    <property type="entry name" value="Bact_OuterMem_StrucFunc"/>
</dbReference>
<keyword evidence="2 4" id="KW-0472">Membrane</keyword>
<dbReference type="PANTHER" id="PTHR30329">
    <property type="entry name" value="STATOR ELEMENT OF FLAGELLAR MOTOR COMPLEX"/>
    <property type="match status" value="1"/>
</dbReference>
<comment type="caution">
    <text evidence="7">The sequence shown here is derived from an EMBL/GenBank/DDBJ whole genome shotgun (WGS) entry which is preliminary data.</text>
</comment>
<evidence type="ECO:0000256" key="2">
    <source>
        <dbReference type="ARBA" id="ARBA00023136"/>
    </source>
</evidence>
<dbReference type="InterPro" id="IPR036737">
    <property type="entry name" value="OmpA-like_sf"/>
</dbReference>
<evidence type="ECO:0000313" key="8">
    <source>
        <dbReference type="Proteomes" id="UP001500841"/>
    </source>
</evidence>
<dbReference type="SUPFAM" id="SSF103647">
    <property type="entry name" value="TSP type-3 repeat"/>
    <property type="match status" value="1"/>
</dbReference>
<name>A0ABP7WV37_9SPHI</name>
<dbReference type="PANTHER" id="PTHR30329:SF21">
    <property type="entry name" value="LIPOPROTEIN YIAD-RELATED"/>
    <property type="match status" value="1"/>
</dbReference>
<dbReference type="InterPro" id="IPR028974">
    <property type="entry name" value="TSP_type-3_rpt"/>
</dbReference>
<feature type="coiled-coil region" evidence="5">
    <location>
        <begin position="316"/>
        <end position="343"/>
    </location>
</feature>
<proteinExistence type="predicted"/>
<accession>A0ABP7WV37</accession>
<dbReference type="Gene3D" id="3.30.1330.60">
    <property type="entry name" value="OmpA-like domain"/>
    <property type="match status" value="1"/>
</dbReference>
<evidence type="ECO:0000256" key="1">
    <source>
        <dbReference type="ARBA" id="ARBA00004442"/>
    </source>
</evidence>
<dbReference type="InterPro" id="IPR006665">
    <property type="entry name" value="OmpA-like"/>
</dbReference>
<evidence type="ECO:0000259" key="6">
    <source>
        <dbReference type="PROSITE" id="PS51123"/>
    </source>
</evidence>
<protein>
    <recommendedName>
        <fullName evidence="6">OmpA-like domain-containing protein</fullName>
    </recommendedName>
</protein>
<keyword evidence="5" id="KW-0175">Coiled coil</keyword>
<evidence type="ECO:0000256" key="4">
    <source>
        <dbReference type="PROSITE-ProRule" id="PRU00473"/>
    </source>
</evidence>
<reference evidence="8" key="1">
    <citation type="journal article" date="2019" name="Int. J. Syst. Evol. Microbiol.">
        <title>The Global Catalogue of Microorganisms (GCM) 10K type strain sequencing project: providing services to taxonomists for standard genome sequencing and annotation.</title>
        <authorList>
            <consortium name="The Broad Institute Genomics Platform"/>
            <consortium name="The Broad Institute Genome Sequencing Center for Infectious Disease"/>
            <person name="Wu L."/>
            <person name="Ma J."/>
        </authorList>
    </citation>
    <scope>NUCLEOTIDE SEQUENCE [LARGE SCALE GENOMIC DNA]</scope>
    <source>
        <strain evidence="8">JCM 17085</strain>
    </source>
</reference>
<evidence type="ECO:0000256" key="3">
    <source>
        <dbReference type="ARBA" id="ARBA00023237"/>
    </source>
</evidence>
<keyword evidence="8" id="KW-1185">Reference proteome</keyword>
<dbReference type="PRINTS" id="PR01021">
    <property type="entry name" value="OMPADOMAIN"/>
</dbReference>
<dbReference type="Pfam" id="PF00691">
    <property type="entry name" value="OmpA"/>
    <property type="match status" value="1"/>
</dbReference>
<dbReference type="Proteomes" id="UP001500841">
    <property type="component" value="Unassembled WGS sequence"/>
</dbReference>
<gene>
    <name evidence="7" type="ORF">GCM10022392_21210</name>
</gene>
<organism evidence="7 8">
    <name type="scientific">Mucilaginibacter panaciglaebae</name>
    <dbReference type="NCBI Taxonomy" id="502331"/>
    <lineage>
        <taxon>Bacteria</taxon>
        <taxon>Pseudomonadati</taxon>
        <taxon>Bacteroidota</taxon>
        <taxon>Sphingobacteriia</taxon>
        <taxon>Sphingobacteriales</taxon>
        <taxon>Sphingobacteriaceae</taxon>
        <taxon>Mucilaginibacter</taxon>
    </lineage>
</organism>
<sequence length="493" mass="52740">MEQNLVFVFKHNYYFWKKITIKTLFNLKTMNYSTLKKTVALSLVSLVAVGVANAQTTETTSSTTTTAKVFGGSGQYNTWSIGLNVGATSPTLATGGSSDFNGNKINLGYGLDIKKQLAHSFSLQLNLRGGKVEGTAGGRNLDANGVPYVTDGVTGSNYTKFSTPFFQGVISGEVNVATIDYLRRANAINFLVNAGAGLINFNPTIYGATTPGYATVVSQTYNTASATNTNPHRVTNLVIPVGVGVKFKLSDAIGLKLGYTENFIDGDVFDGVNKGYPTKDHYSYGYAGLDFTLGSKSKPNLEWVNPVAMMYDELYDEALRKEVEALKGRVTNVENAVNDLKKDSDGDGVADQFDKCPNTAAGTVVDGSGCAIVFPKADTTAAAPAAAAYSNIQFEFDSSVLRTSSYPVLDATSADLRATGAKVELDGFASSEGTAAHNMSLSRDRANSVKTYLVNSGVDSKKIKVKAYGETRPIADNSTEEGRVLNRRVQFKR</sequence>
<evidence type="ECO:0000313" key="7">
    <source>
        <dbReference type="EMBL" id="GAA4097452.1"/>
    </source>
</evidence>
<dbReference type="PROSITE" id="PS51123">
    <property type="entry name" value="OMPA_2"/>
    <property type="match status" value="1"/>
</dbReference>
<keyword evidence="3" id="KW-0998">Cell outer membrane</keyword>
<dbReference type="EMBL" id="BAABCV010000007">
    <property type="protein sequence ID" value="GAA4097452.1"/>
    <property type="molecule type" value="Genomic_DNA"/>
</dbReference>